<organism evidence="2 3">
    <name type="scientific">Pararobbsia silviterrae</name>
    <dbReference type="NCBI Taxonomy" id="1792498"/>
    <lineage>
        <taxon>Bacteria</taxon>
        <taxon>Pseudomonadati</taxon>
        <taxon>Pseudomonadota</taxon>
        <taxon>Betaproteobacteria</taxon>
        <taxon>Burkholderiales</taxon>
        <taxon>Burkholderiaceae</taxon>
        <taxon>Pararobbsia</taxon>
    </lineage>
</organism>
<protein>
    <submittedName>
        <fullName evidence="2">DUF4376 domain-containing protein</fullName>
    </submittedName>
</protein>
<sequence>MGQKYAAYDSTGAIVGFYDSEDSPVPTGTNVIEITDAQWSAAIQNTTGFKVVSGVLVSVTPTAAQLLATAQTTQKLVIDAAYADAIQQNVSFTTAAGVTETFEADSDSQTLLVSATQGYTIAGATPAGFYWVAADNTQVPFTLADLTGLYQATLAQGWEAFQKRQTLKSQIDAATTVATVQAITWS</sequence>
<accession>A0A494X9B7</accession>
<reference evidence="2 3" key="1">
    <citation type="submission" date="2018-10" db="EMBL/GenBank/DDBJ databases">
        <title>Robbsia sp. DHC34, isolated from soil.</title>
        <authorList>
            <person name="Gao Z.-H."/>
            <person name="Qiu L.-H."/>
        </authorList>
    </citation>
    <scope>NUCLEOTIDE SEQUENCE [LARGE SCALE GENOMIC DNA]</scope>
    <source>
        <strain evidence="2 3">DHC34</strain>
    </source>
</reference>
<evidence type="ECO:0000313" key="2">
    <source>
        <dbReference type="EMBL" id="RKP44689.1"/>
    </source>
</evidence>
<dbReference type="Proteomes" id="UP000270342">
    <property type="component" value="Unassembled WGS sequence"/>
</dbReference>
<keyword evidence="3" id="KW-1185">Reference proteome</keyword>
<dbReference type="Pfam" id="PF14301">
    <property type="entry name" value="DUF4376"/>
    <property type="match status" value="1"/>
</dbReference>
<feature type="domain" description="DUF4376" evidence="1">
    <location>
        <begin position="73"/>
        <end position="181"/>
    </location>
</feature>
<dbReference type="InterPro" id="IPR025484">
    <property type="entry name" value="DUF4376"/>
</dbReference>
<dbReference type="AlphaFoldDB" id="A0A494X9B7"/>
<name>A0A494X9B7_9BURK</name>
<proteinExistence type="predicted"/>
<evidence type="ECO:0000313" key="3">
    <source>
        <dbReference type="Proteomes" id="UP000270342"/>
    </source>
</evidence>
<gene>
    <name evidence="2" type="ORF">D7S86_27045</name>
</gene>
<comment type="caution">
    <text evidence="2">The sequence shown here is derived from an EMBL/GenBank/DDBJ whole genome shotgun (WGS) entry which is preliminary data.</text>
</comment>
<dbReference type="EMBL" id="RBZU01000019">
    <property type="protein sequence ID" value="RKP44689.1"/>
    <property type="molecule type" value="Genomic_DNA"/>
</dbReference>
<evidence type="ECO:0000259" key="1">
    <source>
        <dbReference type="Pfam" id="PF14301"/>
    </source>
</evidence>